<evidence type="ECO:0000256" key="2">
    <source>
        <dbReference type="ARBA" id="ARBA00022857"/>
    </source>
</evidence>
<comment type="caution">
    <text evidence="4">The sequence shown here is derived from an EMBL/GenBank/DDBJ whole genome shotgun (WGS) entry which is preliminary data.</text>
</comment>
<dbReference type="SUPFAM" id="SSF51735">
    <property type="entry name" value="NAD(P)-binding Rossmann-fold domains"/>
    <property type="match status" value="1"/>
</dbReference>
<dbReference type="Proteomes" id="UP001302321">
    <property type="component" value="Unassembled WGS sequence"/>
</dbReference>
<evidence type="ECO:0000313" key="4">
    <source>
        <dbReference type="EMBL" id="KAK4179546.1"/>
    </source>
</evidence>
<dbReference type="GO" id="GO:0016491">
    <property type="term" value="F:oxidoreductase activity"/>
    <property type="evidence" value="ECO:0007669"/>
    <property type="project" value="UniProtKB-KW"/>
</dbReference>
<keyword evidence="5" id="KW-1185">Reference proteome</keyword>
<evidence type="ECO:0000256" key="3">
    <source>
        <dbReference type="ARBA" id="ARBA00023002"/>
    </source>
</evidence>
<evidence type="ECO:0000313" key="5">
    <source>
        <dbReference type="Proteomes" id="UP001302321"/>
    </source>
</evidence>
<keyword evidence="3" id="KW-0560">Oxidoreductase</keyword>
<dbReference type="Pfam" id="PF13561">
    <property type="entry name" value="adh_short_C2"/>
    <property type="match status" value="1"/>
</dbReference>
<dbReference type="PANTHER" id="PTHR43618:SF18">
    <property type="entry name" value="SHORT CHAIN DEHYDROGENASE_REDUCTASE FAMILY (AFU_ORTHOLOGUE AFUA_5G12480)"/>
    <property type="match status" value="1"/>
</dbReference>
<sequence>MGSNSSADFNAASLFGVEGMVAVITGGGTGIGLTMAKALAANGASKIYLLGRRKEVLETAALTNPSVLIPLQCDVTSEKSLQAVVDTITAQSGFINLLIANSGILGPVNGFDPSLSLSELRSSMFNQKTMNGMTDCLNVNVTGAFFTIVAFLELLDKGNKHAVSGKGTKVFGRPDKSGSDVPSIQSQVIVTSSIAAYSRMSASKPAYAASKAAILHLTKQASSNLARFGIRANALAPGLFPSELASGLIGSRDPGTESTDDPRFIPARKFGGDEEMAGTVLYLASRSGSYCNGVVLVNDGGRLAVMLGSY</sequence>
<dbReference type="PROSITE" id="PS00061">
    <property type="entry name" value="ADH_SHORT"/>
    <property type="match status" value="1"/>
</dbReference>
<comment type="similarity">
    <text evidence="1">Belongs to the short-chain dehydrogenases/reductases (SDR) family.</text>
</comment>
<dbReference type="InterPro" id="IPR052178">
    <property type="entry name" value="Sec_Metab_Biosynth_SDR"/>
</dbReference>
<dbReference type="Pfam" id="PF00106">
    <property type="entry name" value="adh_short"/>
    <property type="match status" value="1"/>
</dbReference>
<reference evidence="4" key="2">
    <citation type="submission" date="2023-05" db="EMBL/GenBank/DDBJ databases">
        <authorList>
            <consortium name="Lawrence Berkeley National Laboratory"/>
            <person name="Steindorff A."/>
            <person name="Hensen N."/>
            <person name="Bonometti L."/>
            <person name="Westerberg I."/>
            <person name="Brannstrom I.O."/>
            <person name="Guillou S."/>
            <person name="Cros-Aarteil S."/>
            <person name="Calhoun S."/>
            <person name="Haridas S."/>
            <person name="Kuo A."/>
            <person name="Mondo S."/>
            <person name="Pangilinan J."/>
            <person name="Riley R."/>
            <person name="Labutti K."/>
            <person name="Andreopoulos B."/>
            <person name="Lipzen A."/>
            <person name="Chen C."/>
            <person name="Yanf M."/>
            <person name="Daum C."/>
            <person name="Ng V."/>
            <person name="Clum A."/>
            <person name="Ohm R."/>
            <person name="Martin F."/>
            <person name="Silar P."/>
            <person name="Natvig D."/>
            <person name="Lalanne C."/>
            <person name="Gautier V."/>
            <person name="Ament-Velasquez S.L."/>
            <person name="Kruys A."/>
            <person name="Hutchinson M.I."/>
            <person name="Powell A.J."/>
            <person name="Barry K."/>
            <person name="Miller A.N."/>
            <person name="Grigoriev I.V."/>
            <person name="Debuchy R."/>
            <person name="Gladieux P."/>
            <person name="Thoren M.H."/>
            <person name="Johannesson H."/>
        </authorList>
    </citation>
    <scope>NUCLEOTIDE SEQUENCE</scope>
    <source>
        <strain evidence="4">CBS 892.96</strain>
    </source>
</reference>
<dbReference type="EMBL" id="MU866114">
    <property type="protein sequence ID" value="KAK4179546.1"/>
    <property type="molecule type" value="Genomic_DNA"/>
</dbReference>
<accession>A0AAN6WD31</accession>
<dbReference type="InterPro" id="IPR002347">
    <property type="entry name" value="SDR_fam"/>
</dbReference>
<dbReference type="Gene3D" id="3.40.50.720">
    <property type="entry name" value="NAD(P)-binding Rossmann-like Domain"/>
    <property type="match status" value="1"/>
</dbReference>
<evidence type="ECO:0000256" key="1">
    <source>
        <dbReference type="ARBA" id="ARBA00006484"/>
    </source>
</evidence>
<dbReference type="CDD" id="cd05233">
    <property type="entry name" value="SDR_c"/>
    <property type="match status" value="1"/>
</dbReference>
<keyword evidence="2" id="KW-0521">NADP</keyword>
<dbReference type="InterPro" id="IPR020904">
    <property type="entry name" value="Sc_DH/Rdtase_CS"/>
</dbReference>
<dbReference type="InterPro" id="IPR036291">
    <property type="entry name" value="NAD(P)-bd_dom_sf"/>
</dbReference>
<name>A0AAN6WD31_9PEZI</name>
<protein>
    <submittedName>
        <fullName evidence="4">Uncharacterized protein</fullName>
    </submittedName>
</protein>
<dbReference type="PANTHER" id="PTHR43618">
    <property type="entry name" value="7-ALPHA-HYDROXYSTEROID DEHYDROGENASE"/>
    <property type="match status" value="1"/>
</dbReference>
<reference evidence="4" key="1">
    <citation type="journal article" date="2023" name="Mol. Phylogenet. Evol.">
        <title>Genome-scale phylogeny and comparative genomics of the fungal order Sordariales.</title>
        <authorList>
            <person name="Hensen N."/>
            <person name="Bonometti L."/>
            <person name="Westerberg I."/>
            <person name="Brannstrom I.O."/>
            <person name="Guillou S."/>
            <person name="Cros-Aarteil S."/>
            <person name="Calhoun S."/>
            <person name="Haridas S."/>
            <person name="Kuo A."/>
            <person name="Mondo S."/>
            <person name="Pangilinan J."/>
            <person name="Riley R."/>
            <person name="LaButti K."/>
            <person name="Andreopoulos B."/>
            <person name="Lipzen A."/>
            <person name="Chen C."/>
            <person name="Yan M."/>
            <person name="Daum C."/>
            <person name="Ng V."/>
            <person name="Clum A."/>
            <person name="Steindorff A."/>
            <person name="Ohm R.A."/>
            <person name="Martin F."/>
            <person name="Silar P."/>
            <person name="Natvig D.O."/>
            <person name="Lalanne C."/>
            <person name="Gautier V."/>
            <person name="Ament-Velasquez S.L."/>
            <person name="Kruys A."/>
            <person name="Hutchinson M.I."/>
            <person name="Powell A.J."/>
            <person name="Barry K."/>
            <person name="Miller A.N."/>
            <person name="Grigoriev I.V."/>
            <person name="Debuchy R."/>
            <person name="Gladieux P."/>
            <person name="Hiltunen Thoren M."/>
            <person name="Johannesson H."/>
        </authorList>
    </citation>
    <scope>NUCLEOTIDE SEQUENCE</scope>
    <source>
        <strain evidence="4">CBS 892.96</strain>
    </source>
</reference>
<organism evidence="4 5">
    <name type="scientific">Triangularia setosa</name>
    <dbReference type="NCBI Taxonomy" id="2587417"/>
    <lineage>
        <taxon>Eukaryota</taxon>
        <taxon>Fungi</taxon>
        <taxon>Dikarya</taxon>
        <taxon>Ascomycota</taxon>
        <taxon>Pezizomycotina</taxon>
        <taxon>Sordariomycetes</taxon>
        <taxon>Sordariomycetidae</taxon>
        <taxon>Sordariales</taxon>
        <taxon>Podosporaceae</taxon>
        <taxon>Triangularia</taxon>
    </lineage>
</organism>
<dbReference type="AlphaFoldDB" id="A0AAN6WD31"/>
<gene>
    <name evidence="4" type="ORF">QBC36DRAFT_298338</name>
</gene>
<dbReference type="PRINTS" id="PR00081">
    <property type="entry name" value="GDHRDH"/>
</dbReference>
<proteinExistence type="inferred from homology"/>